<proteinExistence type="predicted"/>
<sequence length="244" mass="27269">MGPKGLGYYREGASLVQVTATRKKKKLKKNKKANCREELGRGNLVEEGEEELLRSSFKRRKSSEQRKKKTERAEGRTENRKKREPRLLKTEAAAGKNTKRAESRKPRGKKTETAAADKNNSSCAIVSKLQQKQNRTRQKEEAEAERTDAAADPRSCAQKLKRKPAAIEAAKAASSATHAVHGWFLSAQASEALSHQSFAMPLSLKAVNVTFRASSYLKVQAVCFENFLAQPHPQDWKVVNLTCF</sequence>
<reference evidence="2" key="1">
    <citation type="journal article" date="2023" name="Nat. Plants">
        <title>Single-cell RNA sequencing provides a high-resolution roadmap for understanding the multicellular compartmentation of specialized metabolism.</title>
        <authorList>
            <person name="Sun S."/>
            <person name="Shen X."/>
            <person name="Li Y."/>
            <person name="Li Y."/>
            <person name="Wang S."/>
            <person name="Li R."/>
            <person name="Zhang H."/>
            <person name="Shen G."/>
            <person name="Guo B."/>
            <person name="Wei J."/>
            <person name="Xu J."/>
            <person name="St-Pierre B."/>
            <person name="Chen S."/>
            <person name="Sun C."/>
        </authorList>
    </citation>
    <scope>NUCLEOTIDE SEQUENCE [LARGE SCALE GENOMIC DNA]</scope>
</reference>
<name>A0ACC0AB17_CATRO</name>
<dbReference type="EMBL" id="CM044706">
    <property type="protein sequence ID" value="KAI5658045.1"/>
    <property type="molecule type" value="Genomic_DNA"/>
</dbReference>
<dbReference type="Proteomes" id="UP001060085">
    <property type="component" value="Linkage Group LG06"/>
</dbReference>
<evidence type="ECO:0000313" key="1">
    <source>
        <dbReference type="EMBL" id="KAI5658045.1"/>
    </source>
</evidence>
<keyword evidence="2" id="KW-1185">Reference proteome</keyword>
<comment type="caution">
    <text evidence="1">The sequence shown here is derived from an EMBL/GenBank/DDBJ whole genome shotgun (WGS) entry which is preliminary data.</text>
</comment>
<organism evidence="1 2">
    <name type="scientific">Catharanthus roseus</name>
    <name type="common">Madagascar periwinkle</name>
    <name type="synonym">Vinca rosea</name>
    <dbReference type="NCBI Taxonomy" id="4058"/>
    <lineage>
        <taxon>Eukaryota</taxon>
        <taxon>Viridiplantae</taxon>
        <taxon>Streptophyta</taxon>
        <taxon>Embryophyta</taxon>
        <taxon>Tracheophyta</taxon>
        <taxon>Spermatophyta</taxon>
        <taxon>Magnoliopsida</taxon>
        <taxon>eudicotyledons</taxon>
        <taxon>Gunneridae</taxon>
        <taxon>Pentapetalae</taxon>
        <taxon>asterids</taxon>
        <taxon>lamiids</taxon>
        <taxon>Gentianales</taxon>
        <taxon>Apocynaceae</taxon>
        <taxon>Rauvolfioideae</taxon>
        <taxon>Vinceae</taxon>
        <taxon>Catharanthinae</taxon>
        <taxon>Catharanthus</taxon>
    </lineage>
</organism>
<protein>
    <submittedName>
        <fullName evidence="1">Uncharacterized protein</fullName>
    </submittedName>
</protein>
<evidence type="ECO:0000313" key="2">
    <source>
        <dbReference type="Proteomes" id="UP001060085"/>
    </source>
</evidence>
<accession>A0ACC0AB17</accession>
<gene>
    <name evidence="1" type="ORF">M9H77_26838</name>
</gene>